<protein>
    <submittedName>
        <fullName evidence="2">Uncharacterized protein</fullName>
    </submittedName>
</protein>
<proteinExistence type="predicted"/>
<keyword evidence="1" id="KW-0812">Transmembrane</keyword>
<name>A0A1G2DW75_9BACT</name>
<evidence type="ECO:0000313" key="2">
    <source>
        <dbReference type="EMBL" id="OGZ17879.1"/>
    </source>
</evidence>
<reference evidence="2 3" key="1">
    <citation type="journal article" date="2016" name="Nat. Commun.">
        <title>Thousands of microbial genomes shed light on interconnected biogeochemical processes in an aquifer system.</title>
        <authorList>
            <person name="Anantharaman K."/>
            <person name="Brown C.T."/>
            <person name="Hug L.A."/>
            <person name="Sharon I."/>
            <person name="Castelle C.J."/>
            <person name="Probst A.J."/>
            <person name="Thomas B.C."/>
            <person name="Singh A."/>
            <person name="Wilkins M.J."/>
            <person name="Karaoz U."/>
            <person name="Brodie E.L."/>
            <person name="Williams K.H."/>
            <person name="Hubbard S.S."/>
            <person name="Banfield J.F."/>
        </authorList>
    </citation>
    <scope>NUCLEOTIDE SEQUENCE [LARGE SCALE GENOMIC DNA]</scope>
</reference>
<sequence>MRKLLLIIFLSLLFFNSFSGLVLAQEDRGLVPCDLTGEYRCTFCDLFVLFDNIVDFLLLRIIPVLTALMIAVGGFMYVISRGKPETLSRVKSLFTNIVIGLAIVYGAWVIVNTFLMIIGVQGWTGLREGWWQINCQ</sequence>
<organism evidence="2 3">
    <name type="scientific">Candidatus Nealsonbacteria bacterium RBG_13_37_56</name>
    <dbReference type="NCBI Taxonomy" id="1801661"/>
    <lineage>
        <taxon>Bacteria</taxon>
        <taxon>Candidatus Nealsoniibacteriota</taxon>
    </lineage>
</organism>
<dbReference type="AlphaFoldDB" id="A0A1G2DW75"/>
<comment type="caution">
    <text evidence="2">The sequence shown here is derived from an EMBL/GenBank/DDBJ whole genome shotgun (WGS) entry which is preliminary data.</text>
</comment>
<feature type="transmembrane region" description="Helical" evidence="1">
    <location>
        <begin position="57"/>
        <end position="80"/>
    </location>
</feature>
<gene>
    <name evidence="2" type="ORF">A2V72_02895</name>
</gene>
<dbReference type="Proteomes" id="UP000178893">
    <property type="component" value="Unassembled WGS sequence"/>
</dbReference>
<keyword evidence="1" id="KW-1133">Transmembrane helix</keyword>
<feature type="transmembrane region" description="Helical" evidence="1">
    <location>
        <begin position="92"/>
        <end position="118"/>
    </location>
</feature>
<evidence type="ECO:0000256" key="1">
    <source>
        <dbReference type="SAM" id="Phobius"/>
    </source>
</evidence>
<keyword evidence="1" id="KW-0472">Membrane</keyword>
<dbReference type="EMBL" id="MHLW01000022">
    <property type="protein sequence ID" value="OGZ17879.1"/>
    <property type="molecule type" value="Genomic_DNA"/>
</dbReference>
<evidence type="ECO:0000313" key="3">
    <source>
        <dbReference type="Proteomes" id="UP000178893"/>
    </source>
</evidence>
<accession>A0A1G2DW75</accession>